<evidence type="ECO:0000256" key="6">
    <source>
        <dbReference type="RuleBase" id="RU004374"/>
    </source>
</evidence>
<evidence type="ECO:0000256" key="7">
    <source>
        <dbReference type="SAM" id="MobiDB-lite"/>
    </source>
</evidence>
<dbReference type="SUPFAM" id="SSF55418">
    <property type="entry name" value="eIF4e-like"/>
    <property type="match status" value="1"/>
</dbReference>
<dbReference type="Gene3D" id="3.30.760.10">
    <property type="entry name" value="RNA Cap, Translation Initiation Factor Eif4e"/>
    <property type="match status" value="1"/>
</dbReference>
<feature type="compositionally biased region" description="Basic and acidic residues" evidence="7">
    <location>
        <begin position="123"/>
        <end position="138"/>
    </location>
</feature>
<evidence type="ECO:0000256" key="1">
    <source>
        <dbReference type="ARBA" id="ARBA00009860"/>
    </source>
</evidence>
<comment type="similarity">
    <text evidence="1 6">Belongs to the eukaryotic initiation factor 4E family.</text>
</comment>
<evidence type="ECO:0000313" key="9">
    <source>
        <dbReference type="Proteomes" id="UP000838756"/>
    </source>
</evidence>
<gene>
    <name evidence="8" type="primary">jg21741</name>
    <name evidence="8" type="ORF">PAEG_LOCUS21867</name>
</gene>
<dbReference type="PANTHER" id="PTHR11960">
    <property type="entry name" value="EUKARYOTIC TRANSLATION INITIATION FACTOR 4E RELATED"/>
    <property type="match status" value="1"/>
</dbReference>
<feature type="region of interest" description="Disordered" evidence="7">
    <location>
        <begin position="28"/>
        <end position="148"/>
    </location>
</feature>
<accession>A0A8S4S7R2</accession>
<dbReference type="InterPro" id="IPR023398">
    <property type="entry name" value="TIF_eIF4e-like"/>
</dbReference>
<evidence type="ECO:0000313" key="8">
    <source>
        <dbReference type="EMBL" id="CAH2249183.1"/>
    </source>
</evidence>
<keyword evidence="4 6" id="KW-0694">RNA-binding</keyword>
<dbReference type="GO" id="GO:0003743">
    <property type="term" value="F:translation initiation factor activity"/>
    <property type="evidence" value="ECO:0007669"/>
    <property type="project" value="UniProtKB-KW"/>
</dbReference>
<evidence type="ECO:0000256" key="4">
    <source>
        <dbReference type="ARBA" id="ARBA00022884"/>
    </source>
</evidence>
<organism evidence="8 9">
    <name type="scientific">Pararge aegeria aegeria</name>
    <dbReference type="NCBI Taxonomy" id="348720"/>
    <lineage>
        <taxon>Eukaryota</taxon>
        <taxon>Metazoa</taxon>
        <taxon>Ecdysozoa</taxon>
        <taxon>Arthropoda</taxon>
        <taxon>Hexapoda</taxon>
        <taxon>Insecta</taxon>
        <taxon>Pterygota</taxon>
        <taxon>Neoptera</taxon>
        <taxon>Endopterygota</taxon>
        <taxon>Lepidoptera</taxon>
        <taxon>Glossata</taxon>
        <taxon>Ditrysia</taxon>
        <taxon>Papilionoidea</taxon>
        <taxon>Nymphalidae</taxon>
        <taxon>Satyrinae</taxon>
        <taxon>Satyrini</taxon>
        <taxon>Parargina</taxon>
        <taxon>Pararge</taxon>
    </lineage>
</organism>
<dbReference type="InterPro" id="IPR001040">
    <property type="entry name" value="TIF_eIF_4E"/>
</dbReference>
<sequence>MGRGSKIKNIEKNGYSNFKQVFLKIVDKDSPEALDTSETKESSEMTKRTKRYKTNKRSDTYKRSEASQKIERSENPARSESPKRAERFETPAEPEKLTKLDKTENFEESHELHKPETVANPEVLDKSEKLDKPQKPDEPETPSRPCTLETVHEEEEIIKHPLEYSWGMWYITNDKRNWEDNLVKLTSFDTVEDYWRLYHHMKLPSQLGSGRDYAVFKNEYRPMWEDPANRSGGRWVISFDKKRTEELDSIWMYLV</sequence>
<keyword evidence="9" id="KW-1185">Reference proteome</keyword>
<comment type="caution">
    <text evidence="8">The sequence shown here is derived from an EMBL/GenBank/DDBJ whole genome shotgun (WGS) entry which is preliminary data.</text>
</comment>
<feature type="compositionally biased region" description="Basic and acidic residues" evidence="7">
    <location>
        <begin position="56"/>
        <end position="116"/>
    </location>
</feature>
<evidence type="ECO:0000256" key="2">
    <source>
        <dbReference type="ARBA" id="ARBA00022540"/>
    </source>
</evidence>
<evidence type="ECO:0000256" key="3">
    <source>
        <dbReference type="ARBA" id="ARBA00022845"/>
    </source>
</evidence>
<dbReference type="AlphaFoldDB" id="A0A8S4S7R2"/>
<dbReference type="OrthoDB" id="590761at2759"/>
<dbReference type="GO" id="GO:0000340">
    <property type="term" value="F:RNA 7-methylguanosine cap binding"/>
    <property type="evidence" value="ECO:0007669"/>
    <property type="project" value="TreeGrafter"/>
</dbReference>
<dbReference type="Proteomes" id="UP000838756">
    <property type="component" value="Unassembled WGS sequence"/>
</dbReference>
<name>A0A8S4S7R2_9NEOP</name>
<dbReference type="GO" id="GO:0006417">
    <property type="term" value="P:regulation of translation"/>
    <property type="evidence" value="ECO:0007669"/>
    <property type="project" value="UniProtKB-KW"/>
</dbReference>
<keyword evidence="3" id="KW-0810">Translation regulation</keyword>
<protein>
    <submittedName>
        <fullName evidence="8">Jg21741 protein</fullName>
    </submittedName>
</protein>
<proteinExistence type="inferred from homology"/>
<keyword evidence="5 6" id="KW-0648">Protein biosynthesis</keyword>
<reference evidence="8" key="1">
    <citation type="submission" date="2022-03" db="EMBL/GenBank/DDBJ databases">
        <authorList>
            <person name="Lindestad O."/>
        </authorList>
    </citation>
    <scope>NUCLEOTIDE SEQUENCE</scope>
</reference>
<dbReference type="PANTHER" id="PTHR11960:SF8">
    <property type="entry name" value="EUKARYOTIC TRANSLATION INITIATION FACTOR 4E1-RELATED"/>
    <property type="match status" value="1"/>
</dbReference>
<dbReference type="Pfam" id="PF01652">
    <property type="entry name" value="IF4E"/>
    <property type="match status" value="1"/>
</dbReference>
<keyword evidence="2 6" id="KW-0396">Initiation factor</keyword>
<evidence type="ECO:0000256" key="5">
    <source>
        <dbReference type="ARBA" id="ARBA00022917"/>
    </source>
</evidence>
<dbReference type="EMBL" id="CAKXAJ010025994">
    <property type="protein sequence ID" value="CAH2249183.1"/>
    <property type="molecule type" value="Genomic_DNA"/>
</dbReference>
<feature type="compositionally biased region" description="Basic and acidic residues" evidence="7">
    <location>
        <begin position="28"/>
        <end position="47"/>
    </location>
</feature>
<dbReference type="GO" id="GO:0016281">
    <property type="term" value="C:eukaryotic translation initiation factor 4F complex"/>
    <property type="evidence" value="ECO:0007669"/>
    <property type="project" value="TreeGrafter"/>
</dbReference>